<sequence>MRSQGKRGPHPLKKGGNRQMDCTLKDLLPDLERRSPAEVGVGVVGIRAPAPPFTLPWLCSSDAAVGVVLALVAADDEDATGDTRAAVEDA</sequence>
<organism evidence="2 3">
    <name type="scientific">Eragrostis curvula</name>
    <name type="common">weeping love grass</name>
    <dbReference type="NCBI Taxonomy" id="38414"/>
    <lineage>
        <taxon>Eukaryota</taxon>
        <taxon>Viridiplantae</taxon>
        <taxon>Streptophyta</taxon>
        <taxon>Embryophyta</taxon>
        <taxon>Tracheophyta</taxon>
        <taxon>Spermatophyta</taxon>
        <taxon>Magnoliopsida</taxon>
        <taxon>Liliopsida</taxon>
        <taxon>Poales</taxon>
        <taxon>Poaceae</taxon>
        <taxon>PACMAD clade</taxon>
        <taxon>Chloridoideae</taxon>
        <taxon>Eragrostideae</taxon>
        <taxon>Eragrostidinae</taxon>
        <taxon>Eragrostis</taxon>
    </lineage>
</organism>
<feature type="non-terminal residue" evidence="2">
    <location>
        <position position="90"/>
    </location>
</feature>
<name>A0A5J9SLS2_9POAL</name>
<feature type="region of interest" description="Disordered" evidence="1">
    <location>
        <begin position="1"/>
        <end position="20"/>
    </location>
</feature>
<dbReference type="Proteomes" id="UP000324897">
    <property type="component" value="Unassembled WGS sequence"/>
</dbReference>
<gene>
    <name evidence="2" type="ORF">EJB05_54646</name>
</gene>
<comment type="caution">
    <text evidence="2">The sequence shown here is derived from an EMBL/GenBank/DDBJ whole genome shotgun (WGS) entry which is preliminary data.</text>
</comment>
<accession>A0A5J9SLS2</accession>
<proteinExistence type="predicted"/>
<evidence type="ECO:0000256" key="1">
    <source>
        <dbReference type="SAM" id="MobiDB-lite"/>
    </source>
</evidence>
<protein>
    <submittedName>
        <fullName evidence="2">Uncharacterized protein</fullName>
    </submittedName>
</protein>
<evidence type="ECO:0000313" key="3">
    <source>
        <dbReference type="Proteomes" id="UP000324897"/>
    </source>
</evidence>
<feature type="compositionally biased region" description="Basic residues" evidence="1">
    <location>
        <begin position="1"/>
        <end position="16"/>
    </location>
</feature>
<dbReference type="AlphaFoldDB" id="A0A5J9SLS2"/>
<evidence type="ECO:0000313" key="2">
    <source>
        <dbReference type="EMBL" id="TVT99957.1"/>
    </source>
</evidence>
<dbReference type="Gramene" id="TVT99957">
    <property type="protein sequence ID" value="TVT99957"/>
    <property type="gene ID" value="EJB05_54646"/>
</dbReference>
<dbReference type="EMBL" id="RWGY01000653">
    <property type="protein sequence ID" value="TVT99957.1"/>
    <property type="molecule type" value="Genomic_DNA"/>
</dbReference>
<keyword evidence="3" id="KW-1185">Reference proteome</keyword>
<reference evidence="2 3" key="1">
    <citation type="journal article" date="2019" name="Sci. Rep.">
        <title>A high-quality genome of Eragrostis curvula grass provides insights into Poaceae evolution and supports new strategies to enhance forage quality.</title>
        <authorList>
            <person name="Carballo J."/>
            <person name="Santos B.A.C.M."/>
            <person name="Zappacosta D."/>
            <person name="Garbus I."/>
            <person name="Selva J.P."/>
            <person name="Gallo C.A."/>
            <person name="Diaz A."/>
            <person name="Albertini E."/>
            <person name="Caccamo M."/>
            <person name="Echenique V."/>
        </authorList>
    </citation>
    <scope>NUCLEOTIDE SEQUENCE [LARGE SCALE GENOMIC DNA]</scope>
    <source>
        <strain evidence="3">cv. Victoria</strain>
        <tissue evidence="2">Leaf</tissue>
    </source>
</reference>